<accession>A0A8R7UV06</accession>
<proteinExistence type="predicted"/>
<dbReference type="Gramene" id="TuG1812G0600003872.01.T08">
    <property type="protein sequence ID" value="TuG1812G0600003872.01.T08"/>
    <property type="gene ID" value="TuG1812G0600003872.01"/>
</dbReference>
<dbReference type="AlphaFoldDB" id="A0A8R7UV06"/>
<reference evidence="1" key="2">
    <citation type="submission" date="2018-03" db="EMBL/GenBank/DDBJ databases">
        <title>The Triticum urartu genome reveals the dynamic nature of wheat genome evolution.</title>
        <authorList>
            <person name="Ling H."/>
            <person name="Ma B."/>
            <person name="Shi X."/>
            <person name="Liu H."/>
            <person name="Dong L."/>
            <person name="Sun H."/>
            <person name="Cao Y."/>
            <person name="Gao Q."/>
            <person name="Zheng S."/>
            <person name="Li Y."/>
            <person name="Yu Y."/>
            <person name="Du H."/>
            <person name="Qi M."/>
            <person name="Li Y."/>
            <person name="Yu H."/>
            <person name="Cui Y."/>
            <person name="Wang N."/>
            <person name="Chen C."/>
            <person name="Wu H."/>
            <person name="Zhao Y."/>
            <person name="Zhang J."/>
            <person name="Li Y."/>
            <person name="Zhou W."/>
            <person name="Zhang B."/>
            <person name="Hu W."/>
            <person name="Eijk M."/>
            <person name="Tang J."/>
            <person name="Witsenboer H."/>
            <person name="Zhao S."/>
            <person name="Li Z."/>
            <person name="Zhang A."/>
            <person name="Wang D."/>
            <person name="Liang C."/>
        </authorList>
    </citation>
    <scope>NUCLEOTIDE SEQUENCE [LARGE SCALE GENOMIC DNA]</scope>
    <source>
        <strain evidence="1">cv. G1812</strain>
    </source>
</reference>
<evidence type="ECO:0000313" key="1">
    <source>
        <dbReference type="EnsemblPlants" id="TuG1812G0600003872.01.T08"/>
    </source>
</evidence>
<keyword evidence="2" id="KW-1185">Reference proteome</keyword>
<organism evidence="1 2">
    <name type="scientific">Triticum urartu</name>
    <name type="common">Red wild einkorn</name>
    <name type="synonym">Crithodium urartu</name>
    <dbReference type="NCBI Taxonomy" id="4572"/>
    <lineage>
        <taxon>Eukaryota</taxon>
        <taxon>Viridiplantae</taxon>
        <taxon>Streptophyta</taxon>
        <taxon>Embryophyta</taxon>
        <taxon>Tracheophyta</taxon>
        <taxon>Spermatophyta</taxon>
        <taxon>Magnoliopsida</taxon>
        <taxon>Liliopsida</taxon>
        <taxon>Poales</taxon>
        <taxon>Poaceae</taxon>
        <taxon>BOP clade</taxon>
        <taxon>Pooideae</taxon>
        <taxon>Triticodae</taxon>
        <taxon>Triticeae</taxon>
        <taxon>Triticinae</taxon>
        <taxon>Triticum</taxon>
    </lineage>
</organism>
<reference evidence="1" key="3">
    <citation type="submission" date="2022-06" db="UniProtKB">
        <authorList>
            <consortium name="EnsemblPlants"/>
        </authorList>
    </citation>
    <scope>IDENTIFICATION</scope>
</reference>
<sequence>MCLLDMEREHGREGGRKREAWPWLVLRRRWIGAWAQSSCSGREDLGRDSGARLRVYAEMALLLQLLKNALRHQLDPQLKIAPLVILFNEGLALQHVVWYFLTASIQQPQLN</sequence>
<evidence type="ECO:0000313" key="2">
    <source>
        <dbReference type="Proteomes" id="UP000015106"/>
    </source>
</evidence>
<protein>
    <submittedName>
        <fullName evidence="1">Uncharacterized protein</fullName>
    </submittedName>
</protein>
<dbReference type="EnsemblPlants" id="TuG1812G0600003872.01.T08">
    <property type="protein sequence ID" value="TuG1812G0600003872.01.T08"/>
    <property type="gene ID" value="TuG1812G0600003872.01"/>
</dbReference>
<name>A0A8R7UV06_TRIUA</name>
<reference evidence="2" key="1">
    <citation type="journal article" date="2013" name="Nature">
        <title>Draft genome of the wheat A-genome progenitor Triticum urartu.</title>
        <authorList>
            <person name="Ling H.Q."/>
            <person name="Zhao S."/>
            <person name="Liu D."/>
            <person name="Wang J."/>
            <person name="Sun H."/>
            <person name="Zhang C."/>
            <person name="Fan H."/>
            <person name="Li D."/>
            <person name="Dong L."/>
            <person name="Tao Y."/>
            <person name="Gao C."/>
            <person name="Wu H."/>
            <person name="Li Y."/>
            <person name="Cui Y."/>
            <person name="Guo X."/>
            <person name="Zheng S."/>
            <person name="Wang B."/>
            <person name="Yu K."/>
            <person name="Liang Q."/>
            <person name="Yang W."/>
            <person name="Lou X."/>
            <person name="Chen J."/>
            <person name="Feng M."/>
            <person name="Jian J."/>
            <person name="Zhang X."/>
            <person name="Luo G."/>
            <person name="Jiang Y."/>
            <person name="Liu J."/>
            <person name="Wang Z."/>
            <person name="Sha Y."/>
            <person name="Zhang B."/>
            <person name="Wu H."/>
            <person name="Tang D."/>
            <person name="Shen Q."/>
            <person name="Xue P."/>
            <person name="Zou S."/>
            <person name="Wang X."/>
            <person name="Liu X."/>
            <person name="Wang F."/>
            <person name="Yang Y."/>
            <person name="An X."/>
            <person name="Dong Z."/>
            <person name="Zhang K."/>
            <person name="Zhang X."/>
            <person name="Luo M.C."/>
            <person name="Dvorak J."/>
            <person name="Tong Y."/>
            <person name="Wang J."/>
            <person name="Yang H."/>
            <person name="Li Z."/>
            <person name="Wang D."/>
            <person name="Zhang A."/>
            <person name="Wang J."/>
        </authorList>
    </citation>
    <scope>NUCLEOTIDE SEQUENCE</scope>
    <source>
        <strain evidence="2">cv. G1812</strain>
    </source>
</reference>
<dbReference type="Proteomes" id="UP000015106">
    <property type="component" value="Chromosome 6"/>
</dbReference>